<name>A0A3S3MUB5_9MAGN</name>
<dbReference type="STRING" id="337451.A0A3S3MUB5"/>
<keyword evidence="2" id="KW-0677">Repeat</keyword>
<evidence type="ECO:0000256" key="3">
    <source>
        <dbReference type="PROSITE-ProRule" id="PRU00708"/>
    </source>
</evidence>
<evidence type="ECO:0000313" key="5">
    <source>
        <dbReference type="Proteomes" id="UP000283530"/>
    </source>
</evidence>
<dbReference type="PANTHER" id="PTHR47941">
    <property type="entry name" value="PENTATRICOPEPTIDE REPEAT-CONTAINING PROTEIN 3, MITOCHONDRIAL"/>
    <property type="match status" value="1"/>
</dbReference>
<accession>A0A3S3MUB5</accession>
<feature type="repeat" description="PPR" evidence="3">
    <location>
        <begin position="79"/>
        <end position="113"/>
    </location>
</feature>
<comment type="similarity">
    <text evidence="1">Belongs to the PPR family. P subfamily.</text>
</comment>
<evidence type="ECO:0000256" key="2">
    <source>
        <dbReference type="ARBA" id="ARBA00022737"/>
    </source>
</evidence>
<dbReference type="Pfam" id="PF13041">
    <property type="entry name" value="PPR_2"/>
    <property type="match status" value="1"/>
</dbReference>
<dbReference type="AlphaFoldDB" id="A0A3S3MUB5"/>
<dbReference type="OrthoDB" id="185373at2759"/>
<reference evidence="4 5" key="1">
    <citation type="journal article" date="2019" name="Nat. Plants">
        <title>Stout camphor tree genome fills gaps in understanding of flowering plant genome evolution.</title>
        <authorList>
            <person name="Chaw S.M."/>
            <person name="Liu Y.C."/>
            <person name="Wu Y.W."/>
            <person name="Wang H.Y."/>
            <person name="Lin C.I."/>
            <person name="Wu C.S."/>
            <person name="Ke H.M."/>
            <person name="Chang L.Y."/>
            <person name="Hsu C.Y."/>
            <person name="Yang H.T."/>
            <person name="Sudianto E."/>
            <person name="Hsu M.H."/>
            <person name="Wu K.P."/>
            <person name="Wang L.N."/>
            <person name="Leebens-Mack J.H."/>
            <person name="Tsai I.J."/>
        </authorList>
    </citation>
    <scope>NUCLEOTIDE SEQUENCE [LARGE SCALE GENOMIC DNA]</scope>
    <source>
        <strain evidence="5">cv. Chaw 1501</strain>
        <tissue evidence="4">Young leaves</tissue>
    </source>
</reference>
<feature type="repeat" description="PPR" evidence="3">
    <location>
        <begin position="44"/>
        <end position="78"/>
    </location>
</feature>
<dbReference type="InterPro" id="IPR002885">
    <property type="entry name" value="PPR_rpt"/>
</dbReference>
<dbReference type="Gene3D" id="1.25.40.10">
    <property type="entry name" value="Tetratricopeptide repeat domain"/>
    <property type="match status" value="1"/>
</dbReference>
<keyword evidence="5" id="KW-1185">Reference proteome</keyword>
<gene>
    <name evidence="4" type="ORF">CKAN_00824100</name>
</gene>
<evidence type="ECO:0000256" key="1">
    <source>
        <dbReference type="ARBA" id="ARBA00007626"/>
    </source>
</evidence>
<dbReference type="EMBL" id="QPKB01000003">
    <property type="protein sequence ID" value="RWR79655.1"/>
    <property type="molecule type" value="Genomic_DNA"/>
</dbReference>
<dbReference type="Proteomes" id="UP000283530">
    <property type="component" value="Unassembled WGS sequence"/>
</dbReference>
<organism evidence="4 5">
    <name type="scientific">Cinnamomum micranthum f. kanehirae</name>
    <dbReference type="NCBI Taxonomy" id="337451"/>
    <lineage>
        <taxon>Eukaryota</taxon>
        <taxon>Viridiplantae</taxon>
        <taxon>Streptophyta</taxon>
        <taxon>Embryophyta</taxon>
        <taxon>Tracheophyta</taxon>
        <taxon>Spermatophyta</taxon>
        <taxon>Magnoliopsida</taxon>
        <taxon>Magnoliidae</taxon>
        <taxon>Laurales</taxon>
        <taxon>Lauraceae</taxon>
        <taxon>Cinnamomum</taxon>
    </lineage>
</organism>
<comment type="caution">
    <text evidence="4">The sequence shown here is derived from an EMBL/GenBank/DDBJ whole genome shotgun (WGS) entry which is preliminary data.</text>
</comment>
<dbReference type="PROSITE" id="PS51375">
    <property type="entry name" value="PPR"/>
    <property type="match status" value="3"/>
</dbReference>
<protein>
    <submittedName>
        <fullName evidence="4">Pentatricopeptide repeat</fullName>
    </submittedName>
</protein>
<evidence type="ECO:0000313" key="4">
    <source>
        <dbReference type="EMBL" id="RWR79655.1"/>
    </source>
</evidence>
<sequence>MEQDGFSPVVATYNIMLNGLSEKLNTSLMEKIFNEMVDKDCSPDAFTYRTMINGFCMAGNINSLYKFLINMIDQGYIPSMETFGKVLNCLCVKHRINEAVGIVHIMVKIGVVPEIVNTIFSVDKKEVAAPKILVEELLKKGHITYYAYELLYDGIRDKKLLRRNKKASHEVLSHSWIEHKSWHLRFYLSCSSVTPALTPPKVMSPLYWSKPLTTVTALVAAAPADQEAPPRPTRPEAPSRQEYFTSAWDPISARCSTSAVAPGCLPRRHFTSTAVPDIPSRQQCRNAH</sequence>
<proteinExistence type="inferred from homology"/>
<dbReference type="NCBIfam" id="TIGR00756">
    <property type="entry name" value="PPR"/>
    <property type="match status" value="2"/>
</dbReference>
<dbReference type="InterPro" id="IPR011990">
    <property type="entry name" value="TPR-like_helical_dom_sf"/>
</dbReference>
<feature type="repeat" description="PPR" evidence="3">
    <location>
        <begin position="9"/>
        <end position="43"/>
    </location>
</feature>